<dbReference type="Proteomes" id="UP000050356">
    <property type="component" value="Unassembled WGS sequence"/>
</dbReference>
<sequence>MVDRTFAVVDDKDHHVGVLDGLQRLDHRELFNFLVDLAALAHTGSVDQRVLLFITLEGNVDTVARGAWLVIDDNPVFTQHSVDQRRFADVGTPDDCDLDAVFFARTRNALGFLTFGNFLDLLALFQLVFVLGKLPQGDFEHLRDATTVSTGHRNGVAQTHRAELGTCQVFVDVVDLVGNHVRTLVALAQVLTNHLISSGVARTGVHQKQHHIGFFNGQQRLLGHLFVHAMLVTGNTAGVDQNIGAPLPLRLSVLAITGKTGQITDNGVASPGQAVEHGGLADVRSTHQGDYGNHAALHFVISENTKAAAGQRPEFGAMP</sequence>
<reference evidence="1 2" key="1">
    <citation type="submission" date="2015-09" db="EMBL/GenBank/DDBJ databases">
        <title>Genome announcement of multiple Pseudomonas syringae strains.</title>
        <authorList>
            <person name="Thakur S."/>
            <person name="Wang P.W."/>
            <person name="Gong Y."/>
            <person name="Weir B.S."/>
            <person name="Guttman D.S."/>
        </authorList>
    </citation>
    <scope>NUCLEOTIDE SEQUENCE [LARGE SCALE GENOMIC DNA]</scope>
    <source>
        <strain evidence="1 2">ICMP17524</strain>
    </source>
</reference>
<protein>
    <submittedName>
        <fullName evidence="1">Uncharacterized protein</fullName>
    </submittedName>
</protein>
<evidence type="ECO:0000313" key="2">
    <source>
        <dbReference type="Proteomes" id="UP000050356"/>
    </source>
</evidence>
<evidence type="ECO:0000313" key="1">
    <source>
        <dbReference type="EMBL" id="KPW96283.1"/>
    </source>
</evidence>
<dbReference type="AlphaFoldDB" id="A0A0P9SDE1"/>
<comment type="caution">
    <text evidence="1">The sequence shown here is derived from an EMBL/GenBank/DDBJ whole genome shotgun (WGS) entry which is preliminary data.</text>
</comment>
<name>A0A0P9SDE1_PSESX</name>
<proteinExistence type="predicted"/>
<organism evidence="1 2">
    <name type="scientific">Pseudomonas syringae pv. cerasicola</name>
    <dbReference type="NCBI Taxonomy" id="264451"/>
    <lineage>
        <taxon>Bacteria</taxon>
        <taxon>Pseudomonadati</taxon>
        <taxon>Pseudomonadota</taxon>
        <taxon>Gammaproteobacteria</taxon>
        <taxon>Pseudomonadales</taxon>
        <taxon>Pseudomonadaceae</taxon>
        <taxon>Pseudomonas</taxon>
        <taxon>Pseudomonas syringae</taxon>
    </lineage>
</organism>
<dbReference type="EMBL" id="LJQA01000320">
    <property type="protein sequence ID" value="KPW96283.1"/>
    <property type="molecule type" value="Genomic_DNA"/>
</dbReference>
<gene>
    <name evidence="1" type="ORF">ALO50_05214</name>
</gene>
<accession>A0A0P9SDE1</accession>